<proteinExistence type="predicted"/>
<dbReference type="AlphaFoldDB" id="A0A5B9Q6L2"/>
<name>A0A5B9Q6L2_9BACT</name>
<accession>A0A5B9Q6L2</accession>
<keyword evidence="2" id="KW-1185">Reference proteome</keyword>
<evidence type="ECO:0000313" key="1">
    <source>
        <dbReference type="EMBL" id="QEG33340.1"/>
    </source>
</evidence>
<reference evidence="1 2" key="1">
    <citation type="submission" date="2019-08" db="EMBL/GenBank/DDBJ databases">
        <title>Deep-cultivation of Planctomycetes and their phenomic and genomic characterization uncovers novel biology.</title>
        <authorList>
            <person name="Wiegand S."/>
            <person name="Jogler M."/>
            <person name="Boedeker C."/>
            <person name="Pinto D."/>
            <person name="Vollmers J."/>
            <person name="Rivas-Marin E."/>
            <person name="Kohn T."/>
            <person name="Peeters S.H."/>
            <person name="Heuer A."/>
            <person name="Rast P."/>
            <person name="Oberbeckmann S."/>
            <person name="Bunk B."/>
            <person name="Jeske O."/>
            <person name="Meyerdierks A."/>
            <person name="Storesund J.E."/>
            <person name="Kallscheuer N."/>
            <person name="Luecker S."/>
            <person name="Lage O.M."/>
            <person name="Pohl T."/>
            <person name="Merkel B.J."/>
            <person name="Hornburger P."/>
            <person name="Mueller R.-W."/>
            <person name="Bruemmer F."/>
            <person name="Labrenz M."/>
            <person name="Spormann A.M."/>
            <person name="Op den Camp H."/>
            <person name="Overmann J."/>
            <person name="Amann R."/>
            <person name="Jetten M.S.M."/>
            <person name="Mascher T."/>
            <person name="Medema M.H."/>
            <person name="Devos D.P."/>
            <person name="Kaster A.-K."/>
            <person name="Ovreas L."/>
            <person name="Rohde M."/>
            <person name="Galperin M.Y."/>
            <person name="Jogler C."/>
        </authorList>
    </citation>
    <scope>NUCLEOTIDE SEQUENCE [LARGE SCALE GENOMIC DNA]</scope>
    <source>
        <strain evidence="1 2">Pr1d</strain>
    </source>
</reference>
<dbReference type="KEGG" id="bgok:Pr1d_06010"/>
<organism evidence="1 2">
    <name type="scientific">Bythopirellula goksoeyrii</name>
    <dbReference type="NCBI Taxonomy" id="1400387"/>
    <lineage>
        <taxon>Bacteria</taxon>
        <taxon>Pseudomonadati</taxon>
        <taxon>Planctomycetota</taxon>
        <taxon>Planctomycetia</taxon>
        <taxon>Pirellulales</taxon>
        <taxon>Lacipirellulaceae</taxon>
        <taxon>Bythopirellula</taxon>
    </lineage>
</organism>
<sequence length="161" mass="17069">MQQHVHPAEVVGGDVLFLPVDFADTAASLHHAVPDVQEQGARTAGEVEHAIQALAGAGLGCLAVEGDNGREDIADALGRIKLPRFIAGASGELAPVAHRVGVGEVLAQFLARRLLIVVRELAQKQEREHVIAKVVRVHRPAEIVGDGPEDFAELFLVVVGH</sequence>
<gene>
    <name evidence="1" type="ORF">Pr1d_06010</name>
</gene>
<protein>
    <submittedName>
        <fullName evidence="1">Uncharacterized protein</fullName>
    </submittedName>
</protein>
<dbReference type="EMBL" id="CP042913">
    <property type="protein sequence ID" value="QEG33340.1"/>
    <property type="molecule type" value="Genomic_DNA"/>
</dbReference>
<evidence type="ECO:0000313" key="2">
    <source>
        <dbReference type="Proteomes" id="UP000323917"/>
    </source>
</evidence>
<dbReference type="Proteomes" id="UP000323917">
    <property type="component" value="Chromosome"/>
</dbReference>